<evidence type="ECO:0000313" key="2">
    <source>
        <dbReference type="Proteomes" id="UP000019141"/>
    </source>
</evidence>
<dbReference type="Proteomes" id="UP000019141">
    <property type="component" value="Unassembled WGS sequence"/>
</dbReference>
<accession>W4LRP9</accession>
<gene>
    <name evidence="1" type="ORF">ETSY1_11385</name>
</gene>
<dbReference type="HOGENOM" id="CLU_210157_0_0_7"/>
<organism evidence="1 2">
    <name type="scientific">Entotheonella factor</name>
    <dbReference type="NCBI Taxonomy" id="1429438"/>
    <lineage>
        <taxon>Bacteria</taxon>
        <taxon>Pseudomonadati</taxon>
        <taxon>Nitrospinota/Tectimicrobiota group</taxon>
        <taxon>Candidatus Tectimicrobiota</taxon>
        <taxon>Candidatus Entotheonellia</taxon>
        <taxon>Candidatus Entotheonellales</taxon>
        <taxon>Candidatus Entotheonellaceae</taxon>
        <taxon>Candidatus Entotheonella</taxon>
    </lineage>
</organism>
<comment type="caution">
    <text evidence="1">The sequence shown here is derived from an EMBL/GenBank/DDBJ whole genome shotgun (WGS) entry which is preliminary data.</text>
</comment>
<reference evidence="1 2" key="1">
    <citation type="journal article" date="2014" name="Nature">
        <title>An environmental bacterial taxon with a large and distinct metabolic repertoire.</title>
        <authorList>
            <person name="Wilson M.C."/>
            <person name="Mori T."/>
            <person name="Ruckert C."/>
            <person name="Uria A.R."/>
            <person name="Helf M.J."/>
            <person name="Takada K."/>
            <person name="Gernert C."/>
            <person name="Steffens U.A."/>
            <person name="Heycke N."/>
            <person name="Schmitt S."/>
            <person name="Rinke C."/>
            <person name="Helfrich E.J."/>
            <person name="Brachmann A.O."/>
            <person name="Gurgui C."/>
            <person name="Wakimoto T."/>
            <person name="Kracht M."/>
            <person name="Crusemann M."/>
            <person name="Hentschel U."/>
            <person name="Abe I."/>
            <person name="Matsunaga S."/>
            <person name="Kalinowski J."/>
            <person name="Takeyama H."/>
            <person name="Piel J."/>
        </authorList>
    </citation>
    <scope>NUCLEOTIDE SEQUENCE [LARGE SCALE GENOMIC DNA]</scope>
    <source>
        <strain evidence="2">TSY1</strain>
    </source>
</reference>
<dbReference type="AlphaFoldDB" id="W4LRP9"/>
<protein>
    <submittedName>
        <fullName evidence="1">Uncharacterized protein</fullName>
    </submittedName>
</protein>
<proteinExistence type="predicted"/>
<name>W4LRP9_ENTF1</name>
<dbReference type="EMBL" id="AZHW01000345">
    <property type="protein sequence ID" value="ETX00391.1"/>
    <property type="molecule type" value="Genomic_DNA"/>
</dbReference>
<evidence type="ECO:0000313" key="1">
    <source>
        <dbReference type="EMBL" id="ETX00391.1"/>
    </source>
</evidence>
<sequence length="59" mass="6984">MPYIFKRFGEPQGWLMTMVIFTCPTPVRQTPFLAELDFMNGEQYQTPFITELDFMNGEQ</sequence>
<keyword evidence="2" id="KW-1185">Reference proteome</keyword>